<reference evidence="19 20" key="1">
    <citation type="submission" date="2024-09" db="EMBL/GenBank/DDBJ databases">
        <title>A chromosome-level genome assembly of Gray's grenadier anchovy, Coilia grayii.</title>
        <authorList>
            <person name="Fu Z."/>
        </authorList>
    </citation>
    <scope>NUCLEOTIDE SEQUENCE [LARGE SCALE GENOMIC DNA]</scope>
    <source>
        <strain evidence="19">G4</strain>
        <tissue evidence="19">Muscle</tissue>
    </source>
</reference>
<proteinExistence type="predicted"/>
<feature type="transmembrane region" description="Helical" evidence="17">
    <location>
        <begin position="12"/>
        <end position="27"/>
    </location>
</feature>
<dbReference type="GO" id="GO:0045216">
    <property type="term" value="P:cell-cell junction organization"/>
    <property type="evidence" value="ECO:0007669"/>
    <property type="project" value="UniProtKB-ARBA"/>
</dbReference>
<evidence type="ECO:0000256" key="2">
    <source>
        <dbReference type="ARBA" id="ARBA00004568"/>
    </source>
</evidence>
<sequence length="899" mass="98536">MNSQEAAKMSNYVILWICFVVQIHLYPCVQSCFPPSFQAMAPEDVAAGYVISKVNVAICDSKVERFGSSDPDFAVRADGSIVALHSTRIPAAGRAFSVWAEDSNGRQSKMDIHILQTLSQKVKTGILRRSKRRWSPPPLSIVENDSLGLPKNVEQIGSDSSSQYKVYYGISGPGVDEEPVGVFTVEPSSGMLRVHKAVDREQYPQFEILARVYDRYTNQETDKPLPIKVNVIDQNDNAPTFAGSLKFSVLEQKADAVVGQINATDRDEAGTDHTKIRYKLLDGNDLFSIDSQTGVIKTKTASLDREVKDNHLITVEIRDMNGAPNGLFNTATATILLKDINDNPPLFSKSSHSVNVKENMEGETLIVRIPVEDKDLKKTPNWNSVFDITKGNEQGHFRIERDPDTNEGLLYLTKPLDYEMGKTLKLEVQAQNEEPLTGTQATWASIPINVNVEDVDEGPEFMPKNLKLRIKEGLPNGTIISHYTARDPETNSSAGITYYELSDPASWIDVGKTNGELKIANTMDRESDFVKNSMYNITVKAVDPSAKTSTGTVFITLDDVNDNMPMLPTHDLVLCEKTGQLGSVVLVAEDKDENPFSSPFLFKLIEPEEGKWTLNKLNDTAVTLQQASELPTGVYNVPVLVTDLQGFGDTQMARVRICRCQYNQCVASQSSVALGVGGILTMLLGLALLLLLCLLAACACAAKREKLELKDDLWSGGMLLKSNTEGPGEEGSTLVIVPTSGVEQSVKGSAVDNGTFGTMNTMNANSLAGAWQATPQPGLQQSSAAGVMTKDMIDMNTSSQYDFGGKGMDEVFLLNQRDAITLHTWRTNGIFLDMKLNYLATGEEARYADDILHTYNFEGEGSVAGSVGCCSDQSQYGNLDFLNTLGPKFKPLADVWNKK</sequence>
<feature type="domain" description="Cadherin" evidence="18">
    <location>
        <begin position="348"/>
        <end position="461"/>
    </location>
</feature>
<dbReference type="InterPro" id="IPR002126">
    <property type="entry name" value="Cadherin-like_dom"/>
</dbReference>
<keyword evidence="6" id="KW-0732">Signal</keyword>
<protein>
    <recommendedName>
        <fullName evidence="18">Cadherin domain-containing protein</fullName>
    </recommendedName>
</protein>
<comment type="caution">
    <text evidence="19">The sequence shown here is derived from an EMBL/GenBank/DDBJ whole genome shotgun (WGS) entry which is preliminary data.</text>
</comment>
<dbReference type="GO" id="GO:0030057">
    <property type="term" value="C:desmosome"/>
    <property type="evidence" value="ECO:0007669"/>
    <property type="project" value="UniProtKB-SubCell"/>
</dbReference>
<organism evidence="19 20">
    <name type="scientific">Coilia grayii</name>
    <name type="common">Gray's grenadier anchovy</name>
    <dbReference type="NCBI Taxonomy" id="363190"/>
    <lineage>
        <taxon>Eukaryota</taxon>
        <taxon>Metazoa</taxon>
        <taxon>Chordata</taxon>
        <taxon>Craniata</taxon>
        <taxon>Vertebrata</taxon>
        <taxon>Euteleostomi</taxon>
        <taxon>Actinopterygii</taxon>
        <taxon>Neopterygii</taxon>
        <taxon>Teleostei</taxon>
        <taxon>Clupei</taxon>
        <taxon>Clupeiformes</taxon>
        <taxon>Clupeoidei</taxon>
        <taxon>Engraulidae</taxon>
        <taxon>Coilinae</taxon>
        <taxon>Coilia</taxon>
    </lineage>
</organism>
<dbReference type="PRINTS" id="PR01818">
    <property type="entry name" value="DESMOCADHERN"/>
</dbReference>
<dbReference type="PRINTS" id="PR00205">
    <property type="entry name" value="CADHERIN"/>
</dbReference>
<keyword evidence="9 15" id="KW-0130">Cell adhesion</keyword>
<dbReference type="InterPro" id="IPR027397">
    <property type="entry name" value="Catenin-bd_sf"/>
</dbReference>
<dbReference type="Gene3D" id="4.10.900.10">
    <property type="entry name" value="TCF3-CBD (Catenin binding domain)"/>
    <property type="match status" value="1"/>
</dbReference>
<dbReference type="AlphaFoldDB" id="A0ABD1KDY6"/>
<evidence type="ECO:0000256" key="11">
    <source>
        <dbReference type="ARBA" id="ARBA00022989"/>
    </source>
</evidence>
<dbReference type="PROSITE" id="PS00232">
    <property type="entry name" value="CADHERIN_1"/>
    <property type="match status" value="2"/>
</dbReference>
<keyword evidence="20" id="KW-1185">Reference proteome</keyword>
<evidence type="ECO:0000256" key="14">
    <source>
        <dbReference type="PROSITE-ProRule" id="PRU00043"/>
    </source>
</evidence>
<keyword evidence="12 17" id="KW-0472">Membrane</keyword>
<keyword evidence="8 14" id="KW-0106">Calcium</keyword>
<dbReference type="EMBL" id="JBHFQA010000006">
    <property type="protein sequence ID" value="KAL2097294.1"/>
    <property type="molecule type" value="Genomic_DNA"/>
</dbReference>
<dbReference type="SMART" id="SM00112">
    <property type="entry name" value="CA"/>
    <property type="match status" value="4"/>
</dbReference>
<evidence type="ECO:0000256" key="8">
    <source>
        <dbReference type="ARBA" id="ARBA00022837"/>
    </source>
</evidence>
<name>A0ABD1KDY6_9TELE</name>
<dbReference type="Gene3D" id="2.60.40.60">
    <property type="entry name" value="Cadherins"/>
    <property type="match status" value="6"/>
</dbReference>
<comment type="function">
    <text evidence="16">A component of desmosome cell-cell junctions which are required for positive regulation of cellular adhesion. Involved in the interaction of plaque proteins and intermediate filaments mediating cell-cell adhesion.</text>
</comment>
<dbReference type="InterPro" id="IPR015919">
    <property type="entry name" value="Cadherin-like_sf"/>
</dbReference>
<evidence type="ECO:0000259" key="18">
    <source>
        <dbReference type="PROSITE" id="PS50268"/>
    </source>
</evidence>
<dbReference type="Proteomes" id="UP001591681">
    <property type="component" value="Unassembled WGS sequence"/>
</dbReference>
<evidence type="ECO:0000313" key="20">
    <source>
        <dbReference type="Proteomes" id="UP001591681"/>
    </source>
</evidence>
<dbReference type="SUPFAM" id="SSF49313">
    <property type="entry name" value="Cadherin-like"/>
    <property type="match status" value="6"/>
</dbReference>
<feature type="domain" description="Cadherin" evidence="18">
    <location>
        <begin position="462"/>
        <end position="567"/>
    </location>
</feature>
<dbReference type="FunFam" id="2.60.40.60:FF:000011">
    <property type="entry name" value="Cadherin 1"/>
    <property type="match status" value="1"/>
</dbReference>
<dbReference type="PANTHER" id="PTHR24027:SF78">
    <property type="entry name" value="CADHERIN-LIKE PROTEIN 26"/>
    <property type="match status" value="1"/>
</dbReference>
<dbReference type="PANTHER" id="PTHR24027">
    <property type="entry name" value="CADHERIN-23"/>
    <property type="match status" value="1"/>
</dbReference>
<keyword evidence="11 17" id="KW-1133">Transmembrane helix</keyword>
<keyword evidence="13" id="KW-0325">Glycoprotein</keyword>
<feature type="domain" description="Cadherin" evidence="18">
    <location>
        <begin position="133"/>
        <end position="241"/>
    </location>
</feature>
<dbReference type="InterPro" id="IPR000233">
    <property type="entry name" value="Cadherin_Y-type_LIR"/>
</dbReference>
<evidence type="ECO:0000256" key="17">
    <source>
        <dbReference type="SAM" id="Phobius"/>
    </source>
</evidence>
<dbReference type="GO" id="GO:0005886">
    <property type="term" value="C:plasma membrane"/>
    <property type="evidence" value="ECO:0007669"/>
    <property type="project" value="UniProtKB-SubCell"/>
</dbReference>
<dbReference type="InterPro" id="IPR039808">
    <property type="entry name" value="Cadherin"/>
</dbReference>
<dbReference type="FunFam" id="2.60.40.60:FF:000031">
    <property type="entry name" value="Cadherin 3"/>
    <property type="match status" value="1"/>
</dbReference>
<dbReference type="SMART" id="SM01055">
    <property type="entry name" value="Cadherin_pro"/>
    <property type="match status" value="1"/>
</dbReference>
<keyword evidence="3" id="KW-1003">Cell membrane</keyword>
<keyword evidence="7" id="KW-0677">Repeat</keyword>
<dbReference type="Pfam" id="PF01049">
    <property type="entry name" value="CADH_Y-type_LIR"/>
    <property type="match status" value="1"/>
</dbReference>
<evidence type="ECO:0000256" key="9">
    <source>
        <dbReference type="ARBA" id="ARBA00022889"/>
    </source>
</evidence>
<dbReference type="GO" id="GO:0060027">
    <property type="term" value="P:convergent extension involved in gastrulation"/>
    <property type="evidence" value="ECO:0007669"/>
    <property type="project" value="UniProtKB-ARBA"/>
</dbReference>
<dbReference type="FunFam" id="2.60.40.60:FF:000027">
    <property type="entry name" value="Cadherin 2"/>
    <property type="match status" value="1"/>
</dbReference>
<dbReference type="PROSITE" id="PS50268">
    <property type="entry name" value="CADHERIN_2"/>
    <property type="match status" value="4"/>
</dbReference>
<accession>A0ABD1KDY6</accession>
<evidence type="ECO:0000256" key="15">
    <source>
        <dbReference type="RuleBase" id="RU003318"/>
    </source>
</evidence>
<dbReference type="GO" id="GO:0005509">
    <property type="term" value="F:calcium ion binding"/>
    <property type="evidence" value="ECO:0007669"/>
    <property type="project" value="UniProtKB-UniRule"/>
</dbReference>
<dbReference type="InterPro" id="IPR020894">
    <property type="entry name" value="Cadherin_CS"/>
</dbReference>
<dbReference type="CDD" id="cd11304">
    <property type="entry name" value="Cadherin_repeat"/>
    <property type="match status" value="4"/>
</dbReference>
<evidence type="ECO:0000256" key="7">
    <source>
        <dbReference type="ARBA" id="ARBA00022737"/>
    </source>
</evidence>
<evidence type="ECO:0000256" key="4">
    <source>
        <dbReference type="ARBA" id="ARBA00022692"/>
    </source>
</evidence>
<evidence type="ECO:0000256" key="13">
    <source>
        <dbReference type="ARBA" id="ARBA00023180"/>
    </source>
</evidence>
<evidence type="ECO:0000256" key="10">
    <source>
        <dbReference type="ARBA" id="ARBA00022949"/>
    </source>
</evidence>
<dbReference type="InterPro" id="IPR009122">
    <property type="entry name" value="Desmosomal_cadherin"/>
</dbReference>
<dbReference type="InterPro" id="IPR014868">
    <property type="entry name" value="Cadherin_pro_dom"/>
</dbReference>
<evidence type="ECO:0000256" key="6">
    <source>
        <dbReference type="ARBA" id="ARBA00022729"/>
    </source>
</evidence>
<evidence type="ECO:0000256" key="12">
    <source>
        <dbReference type="ARBA" id="ARBA00023136"/>
    </source>
</evidence>
<evidence type="ECO:0000256" key="3">
    <source>
        <dbReference type="ARBA" id="ARBA00022475"/>
    </source>
</evidence>
<keyword evidence="10" id="KW-0965">Cell junction</keyword>
<evidence type="ECO:0000313" key="19">
    <source>
        <dbReference type="EMBL" id="KAL2097294.1"/>
    </source>
</evidence>
<evidence type="ECO:0000256" key="16">
    <source>
        <dbReference type="RuleBase" id="RU004358"/>
    </source>
</evidence>
<gene>
    <name evidence="19" type="ORF">ACEWY4_006501</name>
</gene>
<keyword evidence="5" id="KW-0479">Metal-binding</keyword>
<evidence type="ECO:0000256" key="5">
    <source>
        <dbReference type="ARBA" id="ARBA00022723"/>
    </source>
</evidence>
<dbReference type="Pfam" id="PF08758">
    <property type="entry name" value="Cadherin_pro"/>
    <property type="match status" value="1"/>
</dbReference>
<comment type="subcellular location">
    <subcellularLocation>
        <location evidence="2">Cell junction</location>
        <location evidence="2">Desmosome</location>
    </subcellularLocation>
    <subcellularLocation>
        <location evidence="1 15">Cell membrane</location>
        <topology evidence="1 15">Single-pass type I membrane protein</topology>
    </subcellularLocation>
</comment>
<keyword evidence="4 15" id="KW-0812">Transmembrane</keyword>
<feature type="transmembrane region" description="Helical" evidence="17">
    <location>
        <begin position="672"/>
        <end position="702"/>
    </location>
</feature>
<dbReference type="GO" id="GO:0055113">
    <property type="term" value="P:epiboly involved in gastrulation with mouth forming second"/>
    <property type="evidence" value="ECO:0007669"/>
    <property type="project" value="UniProtKB-ARBA"/>
</dbReference>
<dbReference type="FunFam" id="2.60.40.60:FF:000019">
    <property type="entry name" value="Cadherin 2"/>
    <property type="match status" value="1"/>
</dbReference>
<dbReference type="Pfam" id="PF00028">
    <property type="entry name" value="Cadherin"/>
    <property type="match status" value="4"/>
</dbReference>
<evidence type="ECO:0000256" key="1">
    <source>
        <dbReference type="ARBA" id="ARBA00004251"/>
    </source>
</evidence>
<feature type="domain" description="Cadherin" evidence="18">
    <location>
        <begin position="258"/>
        <end position="347"/>
    </location>
</feature>
<dbReference type="GO" id="GO:0007155">
    <property type="term" value="P:cell adhesion"/>
    <property type="evidence" value="ECO:0007669"/>
    <property type="project" value="UniProtKB-KW"/>
</dbReference>